<dbReference type="EMBL" id="JAAIUW010000010">
    <property type="protein sequence ID" value="KAF7811448.1"/>
    <property type="molecule type" value="Genomic_DNA"/>
</dbReference>
<evidence type="ECO:0000313" key="2">
    <source>
        <dbReference type="Proteomes" id="UP000634136"/>
    </source>
</evidence>
<dbReference type="Proteomes" id="UP000634136">
    <property type="component" value="Unassembled WGS sequence"/>
</dbReference>
<name>A0A834SVY8_9FABA</name>
<keyword evidence="2" id="KW-1185">Reference proteome</keyword>
<organism evidence="1 2">
    <name type="scientific">Senna tora</name>
    <dbReference type="NCBI Taxonomy" id="362788"/>
    <lineage>
        <taxon>Eukaryota</taxon>
        <taxon>Viridiplantae</taxon>
        <taxon>Streptophyta</taxon>
        <taxon>Embryophyta</taxon>
        <taxon>Tracheophyta</taxon>
        <taxon>Spermatophyta</taxon>
        <taxon>Magnoliopsida</taxon>
        <taxon>eudicotyledons</taxon>
        <taxon>Gunneridae</taxon>
        <taxon>Pentapetalae</taxon>
        <taxon>rosids</taxon>
        <taxon>fabids</taxon>
        <taxon>Fabales</taxon>
        <taxon>Fabaceae</taxon>
        <taxon>Caesalpinioideae</taxon>
        <taxon>Cassia clade</taxon>
        <taxon>Senna</taxon>
    </lineage>
</organism>
<dbReference type="PANTHER" id="PTHR37610">
    <property type="entry name" value="CCHC-TYPE DOMAIN-CONTAINING PROTEIN"/>
    <property type="match status" value="1"/>
</dbReference>
<evidence type="ECO:0000313" key="1">
    <source>
        <dbReference type="EMBL" id="KAF7811448.1"/>
    </source>
</evidence>
<dbReference type="AlphaFoldDB" id="A0A834SVY8"/>
<sequence>MLWHIPVTSSGESTIEEEVLFNLDDIKEIEAQGEANVIETQGEANVLRSMLMFITSKGKEDYLTDSTKTQLDDSKFKTWKAKNQMVVSRLINSMDIEVGQNFMFYATAIEIKSAAKEFYSDVENTNE</sequence>
<gene>
    <name evidence="1" type="ORF">G2W53_032424</name>
</gene>
<proteinExistence type="predicted"/>
<reference evidence="1" key="1">
    <citation type="submission" date="2020-09" db="EMBL/GenBank/DDBJ databases">
        <title>Genome-Enabled Discovery of Anthraquinone Biosynthesis in Senna tora.</title>
        <authorList>
            <person name="Kang S.-H."/>
            <person name="Pandey R.P."/>
            <person name="Lee C.-M."/>
            <person name="Sim J.-S."/>
            <person name="Jeong J.-T."/>
            <person name="Choi B.-S."/>
            <person name="Jung M."/>
            <person name="Ginzburg D."/>
            <person name="Zhao K."/>
            <person name="Won S.Y."/>
            <person name="Oh T.-J."/>
            <person name="Yu Y."/>
            <person name="Kim N.-H."/>
            <person name="Lee O.R."/>
            <person name="Lee T.-H."/>
            <person name="Bashyal P."/>
            <person name="Kim T.-S."/>
            <person name="Lee W.-H."/>
            <person name="Kawkins C."/>
            <person name="Kim C.-K."/>
            <person name="Kim J.S."/>
            <person name="Ahn B.O."/>
            <person name="Rhee S.Y."/>
            <person name="Sohng J.K."/>
        </authorList>
    </citation>
    <scope>NUCLEOTIDE SEQUENCE</scope>
    <source>
        <tissue evidence="1">Leaf</tissue>
    </source>
</reference>
<protein>
    <submittedName>
        <fullName evidence="1">UBN2_3 domain-containing protein</fullName>
    </submittedName>
</protein>
<comment type="caution">
    <text evidence="1">The sequence shown here is derived from an EMBL/GenBank/DDBJ whole genome shotgun (WGS) entry which is preliminary data.</text>
</comment>
<dbReference type="PANTHER" id="PTHR37610:SF47">
    <property type="entry name" value="RETROTRANSPOSON COPIA-LIKE N-TERMINAL DOMAIN-CONTAINING PROTEIN"/>
    <property type="match status" value="1"/>
</dbReference>
<dbReference type="OrthoDB" id="1746033at2759"/>
<accession>A0A834SVY8</accession>